<accession>A0A7C9VAW8</accession>
<sequence>MKRVLLVLCLSLIAVEAQAISRYTSTSMSCGEVQATVRRDGAALLRYRSERNPSILRYDRYVADRRFCKSDESAETVFVPTADRSCPVRRCERVDPDDRFLILRD</sequence>
<gene>
    <name evidence="2" type="ORF">G6N74_09035</name>
</gene>
<evidence type="ECO:0000313" key="2">
    <source>
        <dbReference type="EMBL" id="NGN41207.1"/>
    </source>
</evidence>
<organism evidence="2 3">
    <name type="scientific">Mesorhizobium zhangyense</name>
    <dbReference type="NCBI Taxonomy" id="1776730"/>
    <lineage>
        <taxon>Bacteria</taxon>
        <taxon>Pseudomonadati</taxon>
        <taxon>Pseudomonadota</taxon>
        <taxon>Alphaproteobacteria</taxon>
        <taxon>Hyphomicrobiales</taxon>
        <taxon>Phyllobacteriaceae</taxon>
        <taxon>Mesorhizobium</taxon>
    </lineage>
</organism>
<proteinExistence type="predicted"/>
<name>A0A7C9VAW8_9HYPH</name>
<dbReference type="AlphaFoldDB" id="A0A7C9VAW8"/>
<evidence type="ECO:0000313" key="3">
    <source>
        <dbReference type="Proteomes" id="UP000481252"/>
    </source>
</evidence>
<dbReference type="Proteomes" id="UP000481252">
    <property type="component" value="Unassembled WGS sequence"/>
</dbReference>
<reference evidence="2 3" key="1">
    <citation type="submission" date="2020-02" db="EMBL/GenBank/DDBJ databases">
        <title>Genome sequence of the type strain CGMCC 1.15528 of Mesorhizobium zhangyense.</title>
        <authorList>
            <person name="Gao J."/>
            <person name="Sun J."/>
        </authorList>
    </citation>
    <scope>NUCLEOTIDE SEQUENCE [LARGE SCALE GENOMIC DNA]</scope>
    <source>
        <strain evidence="2 3">CGMCC 1.15528</strain>
    </source>
</reference>
<protein>
    <submittedName>
        <fullName evidence="2">Uncharacterized protein</fullName>
    </submittedName>
</protein>
<comment type="caution">
    <text evidence="2">The sequence shown here is derived from an EMBL/GenBank/DDBJ whole genome shotgun (WGS) entry which is preliminary data.</text>
</comment>
<feature type="chain" id="PRO_5028968518" evidence="1">
    <location>
        <begin position="20"/>
        <end position="105"/>
    </location>
</feature>
<keyword evidence="3" id="KW-1185">Reference proteome</keyword>
<dbReference type="EMBL" id="JAAKZG010000003">
    <property type="protein sequence ID" value="NGN41207.1"/>
    <property type="molecule type" value="Genomic_DNA"/>
</dbReference>
<evidence type="ECO:0000256" key="1">
    <source>
        <dbReference type="SAM" id="SignalP"/>
    </source>
</evidence>
<keyword evidence="1" id="KW-0732">Signal</keyword>
<feature type="signal peptide" evidence="1">
    <location>
        <begin position="1"/>
        <end position="19"/>
    </location>
</feature>